<dbReference type="EMBL" id="LN899820">
    <property type="protein sequence ID" value="CUV56445.1"/>
    <property type="molecule type" value="Genomic_DNA"/>
</dbReference>
<name>A0A0S4WXV5_RALSL</name>
<feature type="region of interest" description="Disordered" evidence="1">
    <location>
        <begin position="38"/>
        <end position="62"/>
    </location>
</feature>
<reference evidence="2" key="1">
    <citation type="submission" date="2015-10" db="EMBL/GenBank/DDBJ databases">
        <authorList>
            <person name="Gilbert D.G."/>
        </authorList>
    </citation>
    <scope>NUCLEOTIDE SEQUENCE</scope>
    <source>
        <strain evidence="2">Phyl III-seqv23</strain>
    </source>
</reference>
<gene>
    <name evidence="2" type="ORF">RUN215_v1_790064</name>
</gene>
<dbReference type="AlphaFoldDB" id="A0A0S4WXV5"/>
<evidence type="ECO:0000256" key="1">
    <source>
        <dbReference type="SAM" id="MobiDB-lite"/>
    </source>
</evidence>
<accession>A0A0S4WXV5</accession>
<organism evidence="2">
    <name type="scientific">Ralstonia solanacearum</name>
    <name type="common">Pseudomonas solanacearum</name>
    <dbReference type="NCBI Taxonomy" id="305"/>
    <lineage>
        <taxon>Bacteria</taxon>
        <taxon>Pseudomonadati</taxon>
        <taxon>Pseudomonadota</taxon>
        <taxon>Betaproteobacteria</taxon>
        <taxon>Burkholderiales</taxon>
        <taxon>Burkholderiaceae</taxon>
        <taxon>Ralstonia</taxon>
        <taxon>Ralstonia solanacearum species complex</taxon>
    </lineage>
</organism>
<feature type="compositionally biased region" description="Basic and acidic residues" evidence="1">
    <location>
        <begin position="44"/>
        <end position="53"/>
    </location>
</feature>
<sequence>MIVAASSKQAGSVAPQEVLWPSKATVEAIASKLNANGCAAEPSQRNDRRRELGTRGVSPIGPAVCTATAPEHVHFTSGPCETFATRDEALAAGLAWRNVRQLPQKQRPGRSRVLSGSNVPHGRVSWDL</sequence>
<proteinExistence type="predicted"/>
<protein>
    <submittedName>
        <fullName evidence="2">Uncharacterized protein</fullName>
    </submittedName>
</protein>
<feature type="region of interest" description="Disordered" evidence="1">
    <location>
        <begin position="102"/>
        <end position="128"/>
    </location>
</feature>
<evidence type="ECO:0000313" key="2">
    <source>
        <dbReference type="EMBL" id="CUV56445.1"/>
    </source>
</evidence>